<name>A0A8J6XZH4_9BACT</name>
<evidence type="ECO:0000256" key="1">
    <source>
        <dbReference type="SAM" id="SignalP"/>
    </source>
</evidence>
<dbReference type="InterPro" id="IPR021255">
    <property type="entry name" value="DUF2807"/>
</dbReference>
<proteinExistence type="predicted"/>
<reference evidence="3 4" key="1">
    <citation type="submission" date="2020-08" db="EMBL/GenBank/DDBJ databases">
        <title>Acidobacteriota in marine sediments use diverse sulfur dissimilation pathways.</title>
        <authorList>
            <person name="Wasmund K."/>
        </authorList>
    </citation>
    <scope>NUCLEOTIDE SEQUENCE [LARGE SCALE GENOMIC DNA]</scope>
    <source>
        <strain evidence="3">MAG AM4</strain>
    </source>
</reference>
<comment type="caution">
    <text evidence="3">The sequence shown here is derived from an EMBL/GenBank/DDBJ whole genome shotgun (WGS) entry which is preliminary data.</text>
</comment>
<evidence type="ECO:0000313" key="3">
    <source>
        <dbReference type="EMBL" id="MBD3867209.1"/>
    </source>
</evidence>
<organism evidence="3 4">
    <name type="scientific">Candidatus Polarisedimenticola svalbardensis</name>
    <dbReference type="NCBI Taxonomy" id="2886004"/>
    <lineage>
        <taxon>Bacteria</taxon>
        <taxon>Pseudomonadati</taxon>
        <taxon>Acidobacteriota</taxon>
        <taxon>Candidatus Polarisedimenticolia</taxon>
        <taxon>Candidatus Polarisedimenticolales</taxon>
        <taxon>Candidatus Polarisedimenticolaceae</taxon>
        <taxon>Candidatus Polarisedimenticola</taxon>
    </lineage>
</organism>
<evidence type="ECO:0000313" key="4">
    <source>
        <dbReference type="Proteomes" id="UP000648239"/>
    </source>
</evidence>
<feature type="domain" description="Putative auto-transporter adhesin head GIN" evidence="2">
    <location>
        <begin position="55"/>
        <end position="238"/>
    </location>
</feature>
<feature type="signal peptide" evidence="1">
    <location>
        <begin position="1"/>
        <end position="28"/>
    </location>
</feature>
<dbReference type="Pfam" id="PF10988">
    <property type="entry name" value="DUF2807"/>
    <property type="match status" value="1"/>
</dbReference>
<dbReference type="EMBL" id="JACXWD010000007">
    <property type="protein sequence ID" value="MBD3867209.1"/>
    <property type="molecule type" value="Genomic_DNA"/>
</dbReference>
<evidence type="ECO:0000259" key="2">
    <source>
        <dbReference type="Pfam" id="PF10988"/>
    </source>
</evidence>
<feature type="chain" id="PRO_5035308113" evidence="1">
    <location>
        <begin position="29"/>
        <end position="255"/>
    </location>
</feature>
<sequence>MNTSRQPTRNLLVLILAPLLLLSMGAFPDIGCTGGGPAVRGSGNVVTEDRAVEGFHGVEVRNQGNLTITFGSEESLVIEAEDNLLEHLVAEVRNGVLYFDTVPSGTNIRTRKPIVYRLTAVSLNNLSTSSAGSITVPALEVDSLVVDISSAGSVEIESLIAHSLRACLSSAGNLRIEAGAVIDQIVSVSSAGKYDAENMSSERANLSLSSAGKATVLVNEYLEADISSVGNLYYSGEAELDVNTSSMGKAIRLDD</sequence>
<keyword evidence="1" id="KW-0732">Signal</keyword>
<dbReference type="AlphaFoldDB" id="A0A8J6XZH4"/>
<accession>A0A8J6XZH4</accession>
<dbReference type="Gene3D" id="2.160.20.120">
    <property type="match status" value="1"/>
</dbReference>
<protein>
    <submittedName>
        <fullName evidence="3">DUF2807 domain-containing protein</fullName>
    </submittedName>
</protein>
<gene>
    <name evidence="3" type="ORF">IFK94_03705</name>
</gene>
<dbReference type="Proteomes" id="UP000648239">
    <property type="component" value="Unassembled WGS sequence"/>
</dbReference>